<name>A0A9X3JFS3_9LACT</name>
<evidence type="ECO:0000313" key="7">
    <source>
        <dbReference type="Proteomes" id="UP001146670"/>
    </source>
</evidence>
<organism evidence="6 7">
    <name type="scientific">Aerococcus kribbianus</name>
    <dbReference type="NCBI Taxonomy" id="2999064"/>
    <lineage>
        <taxon>Bacteria</taxon>
        <taxon>Bacillati</taxon>
        <taxon>Bacillota</taxon>
        <taxon>Bacilli</taxon>
        <taxon>Lactobacillales</taxon>
        <taxon>Aerococcaceae</taxon>
        <taxon>Aerococcus</taxon>
    </lineage>
</organism>
<feature type="compositionally biased region" description="Acidic residues" evidence="3">
    <location>
        <begin position="295"/>
        <end position="335"/>
    </location>
</feature>
<feature type="compositionally biased region" description="Polar residues" evidence="3">
    <location>
        <begin position="496"/>
        <end position="506"/>
    </location>
</feature>
<keyword evidence="2 6" id="KW-0378">Hydrolase</keyword>
<dbReference type="AlphaFoldDB" id="A0A9X3JFS3"/>
<dbReference type="SUPFAM" id="SSF53187">
    <property type="entry name" value="Zn-dependent exopeptidases"/>
    <property type="match status" value="1"/>
</dbReference>
<dbReference type="PROSITE" id="PS51109">
    <property type="entry name" value="G5"/>
    <property type="match status" value="2"/>
</dbReference>
<dbReference type="InterPro" id="IPR050695">
    <property type="entry name" value="N-acetylmuramoyl_amidase_3"/>
</dbReference>
<feature type="compositionally biased region" description="Polar residues" evidence="3">
    <location>
        <begin position="191"/>
        <end position="200"/>
    </location>
</feature>
<feature type="domain" description="LysM" evidence="5">
    <location>
        <begin position="113"/>
        <end position="157"/>
    </location>
</feature>
<protein>
    <submittedName>
        <fullName evidence="6">N-acetylmuramoyl-L-alanine amidase</fullName>
        <ecNumber evidence="6">3.5.1.28</ecNumber>
    </submittedName>
</protein>
<dbReference type="Pfam" id="PF07501">
    <property type="entry name" value="G5"/>
    <property type="match status" value="2"/>
</dbReference>
<dbReference type="Gene3D" id="2.20.230.10">
    <property type="entry name" value="Resuscitation-promoting factor rpfb"/>
    <property type="match status" value="2"/>
</dbReference>
<dbReference type="InterPro" id="IPR002508">
    <property type="entry name" value="MurNAc-LAA_cat"/>
</dbReference>
<dbReference type="SMART" id="SM00646">
    <property type="entry name" value="Ami_3"/>
    <property type="match status" value="1"/>
</dbReference>
<dbReference type="Gene3D" id="3.10.350.10">
    <property type="entry name" value="LysM domain"/>
    <property type="match status" value="3"/>
</dbReference>
<feature type="compositionally biased region" description="Polar residues" evidence="3">
    <location>
        <begin position="348"/>
        <end position="361"/>
    </location>
</feature>
<dbReference type="CDD" id="cd02696">
    <property type="entry name" value="MurNAc-LAA"/>
    <property type="match status" value="1"/>
</dbReference>
<dbReference type="SUPFAM" id="SSF54106">
    <property type="entry name" value="LysM domain"/>
    <property type="match status" value="3"/>
</dbReference>
<feature type="domain" description="LysM" evidence="5">
    <location>
        <begin position="713"/>
        <end position="756"/>
    </location>
</feature>
<dbReference type="SMART" id="SM00257">
    <property type="entry name" value="LysM"/>
    <property type="match status" value="3"/>
</dbReference>
<keyword evidence="7" id="KW-1185">Reference proteome</keyword>
<evidence type="ECO:0000256" key="1">
    <source>
        <dbReference type="ARBA" id="ARBA00022729"/>
    </source>
</evidence>
<dbReference type="Pfam" id="PF01520">
    <property type="entry name" value="Amidase_3"/>
    <property type="match status" value="1"/>
</dbReference>
<dbReference type="Gene3D" id="3.40.630.40">
    <property type="entry name" value="Zn-dependent exopeptidases"/>
    <property type="match status" value="1"/>
</dbReference>
<dbReference type="EC" id="3.5.1.28" evidence="6"/>
<dbReference type="CDD" id="cd00118">
    <property type="entry name" value="LysM"/>
    <property type="match status" value="3"/>
</dbReference>
<feature type="domain" description="LysM" evidence="5">
    <location>
        <begin position="658"/>
        <end position="701"/>
    </location>
</feature>
<evidence type="ECO:0000313" key="6">
    <source>
        <dbReference type="EMBL" id="MCZ0726251.1"/>
    </source>
</evidence>
<dbReference type="GO" id="GO:0009253">
    <property type="term" value="P:peptidoglycan catabolic process"/>
    <property type="evidence" value="ECO:0007669"/>
    <property type="project" value="InterPro"/>
</dbReference>
<keyword evidence="1" id="KW-0732">Signal</keyword>
<dbReference type="SMART" id="SM01208">
    <property type="entry name" value="G5"/>
    <property type="match status" value="2"/>
</dbReference>
<evidence type="ECO:0000256" key="3">
    <source>
        <dbReference type="SAM" id="MobiDB-lite"/>
    </source>
</evidence>
<proteinExistence type="predicted"/>
<feature type="compositionally biased region" description="Acidic residues" evidence="3">
    <location>
        <begin position="479"/>
        <end position="495"/>
    </location>
</feature>
<feature type="compositionally biased region" description="Acidic residues" evidence="3">
    <location>
        <begin position="262"/>
        <end position="271"/>
    </location>
</feature>
<evidence type="ECO:0000256" key="2">
    <source>
        <dbReference type="ARBA" id="ARBA00022801"/>
    </source>
</evidence>
<dbReference type="InterPro" id="IPR018392">
    <property type="entry name" value="LysM"/>
</dbReference>
<dbReference type="PANTHER" id="PTHR30404:SF0">
    <property type="entry name" value="N-ACETYLMURAMOYL-L-ALANINE AMIDASE AMIC"/>
    <property type="match status" value="1"/>
</dbReference>
<sequence>MKFNQFREEKDRRIMRKSKGKWIVCSLLLTTGLALGNWGLNNETVLADFNTVATNTFRSLNASSFADKATLEEDRAILSASQEAVANIEATWSKNTEEEVRAEIARQKEAGLDAYVVQWGDTLSVIAAATGQSVDDLAEANQLGNIHLILTGDLLTGVLGPRSANSVNHGQEQEKQEVAQTSVSRSEDEQTSVSEQASQLESKDQTEADTEDTQADEAVEENQASEAAAEEVQITVLVPENETVTEATNEDVSPEAKVADNETTEPGEDELNGVIYDDPATIDPALPGKNAEQADAQDDNQEQVESDETIVEEMPDQQETIDQDDSTSEVVEEAGSEVTKAEIDSDQNDQAINEETSQAGQDSVDAPENASETEANSKESSQENNNQTTVEEPNAESEETVETAEGIEEEAGQSEATVEESLEETGDQTPAEDPNVVNEEVAEELSEEATAPSEEKIEEPLEETGNQAPVEEPSLGNEEAVEIEEDIKEETDQDVDQSGQVTSQTSRRVEVLHPQTKYVQDDQLEEGQEKVVQAGERVIEVTIDLVDGQEVSRQEREVSVTPAQDKIIHRGTRSVEEKTQIVTEKVTIPFQTRYQDDEQFKDGTEKIIQEGQNGEKEISYEITYRDGKEVSRKKVDERVTKETIDKIVRRGTQKVADNQHVVVHGESLWSIAQKYGVTVEGIRQASGLDSNVLYTNQVLTIPKAEVGTMVTSVLYGAGRGDTVNSVANKFGVSAASIRQANGLSGNWLAEGQTLQIPNATAKPMNNTQSRDGKQVVMLDPGHGDGSGAQYAGVNEGTLNRQLAQQLTQELQSRGYTVISARPDATDVSLLNRSRQANVSNADIFISLHHNSMGAANRGTATGIETFYYEYYNGVYPAINGAYHNDGQRLINSAYLAQQIQGNLIGQTGAINRGVKTNTFSVLRETDIPAVLVEYGFGDNPSELRLLKSSAYQAKLVQGTADAVDTYFSNVH</sequence>
<feature type="region of interest" description="Disordered" evidence="3">
    <location>
        <begin position="163"/>
        <end position="509"/>
    </location>
</feature>
<feature type="domain" description="G5" evidence="4">
    <location>
        <begin position="498"/>
        <end position="574"/>
    </location>
</feature>
<comment type="caution">
    <text evidence="6">The sequence shown here is derived from an EMBL/GenBank/DDBJ whole genome shotgun (WGS) entry which is preliminary data.</text>
</comment>
<evidence type="ECO:0000259" key="4">
    <source>
        <dbReference type="PROSITE" id="PS51109"/>
    </source>
</evidence>
<feature type="domain" description="G5" evidence="4">
    <location>
        <begin position="572"/>
        <end position="654"/>
    </location>
</feature>
<dbReference type="InterPro" id="IPR036779">
    <property type="entry name" value="LysM_dom_sf"/>
</dbReference>
<reference evidence="6" key="1">
    <citation type="submission" date="2022-12" db="EMBL/GenBank/DDBJ databases">
        <title>Description and comparative metabolic analysis of Aerococcus sp. nov., isolated from the feces of a pig.</title>
        <authorList>
            <person name="Chang Y.-H."/>
        </authorList>
    </citation>
    <scope>NUCLEOTIDE SEQUENCE</scope>
    <source>
        <strain evidence="6">YH-aer222</strain>
    </source>
</reference>
<feature type="compositionally biased region" description="Acidic residues" evidence="3">
    <location>
        <begin position="393"/>
        <end position="426"/>
    </location>
</feature>
<dbReference type="RefSeq" id="WP_268752581.1">
    <property type="nucleotide sequence ID" value="NZ_JAPRFQ010000003.1"/>
</dbReference>
<dbReference type="GO" id="GO:0008745">
    <property type="term" value="F:N-acetylmuramoyl-L-alanine amidase activity"/>
    <property type="evidence" value="ECO:0007669"/>
    <property type="project" value="UniProtKB-EC"/>
</dbReference>
<dbReference type="Pfam" id="PF01476">
    <property type="entry name" value="LysM"/>
    <property type="match status" value="3"/>
</dbReference>
<feature type="compositionally biased region" description="Acidic residues" evidence="3">
    <location>
        <begin position="207"/>
        <end position="220"/>
    </location>
</feature>
<evidence type="ECO:0000259" key="5">
    <source>
        <dbReference type="PROSITE" id="PS51782"/>
    </source>
</evidence>
<dbReference type="InterPro" id="IPR011098">
    <property type="entry name" value="G5_dom"/>
</dbReference>
<dbReference type="GO" id="GO:0030288">
    <property type="term" value="C:outer membrane-bounded periplasmic space"/>
    <property type="evidence" value="ECO:0007669"/>
    <property type="project" value="TreeGrafter"/>
</dbReference>
<dbReference type="EMBL" id="JAPRFR010000003">
    <property type="protein sequence ID" value="MCZ0726251.1"/>
    <property type="molecule type" value="Genomic_DNA"/>
</dbReference>
<gene>
    <name evidence="6" type="ORF">OW157_06750</name>
</gene>
<dbReference type="PANTHER" id="PTHR30404">
    <property type="entry name" value="N-ACETYLMURAMOYL-L-ALANINE AMIDASE"/>
    <property type="match status" value="1"/>
</dbReference>
<dbReference type="PROSITE" id="PS51782">
    <property type="entry name" value="LYSM"/>
    <property type="match status" value="3"/>
</dbReference>
<feature type="compositionally biased region" description="Low complexity" evidence="3">
    <location>
        <begin position="221"/>
        <end position="231"/>
    </location>
</feature>
<accession>A0A9X3JFS3</accession>
<dbReference type="Proteomes" id="UP001146670">
    <property type="component" value="Unassembled WGS sequence"/>
</dbReference>